<evidence type="ECO:0000313" key="3">
    <source>
        <dbReference type="EMBL" id="GGM74197.1"/>
    </source>
</evidence>
<feature type="domain" description="Restriction endonuclease type IV Mrr" evidence="2">
    <location>
        <begin position="15"/>
        <end position="125"/>
    </location>
</feature>
<dbReference type="RefSeq" id="WP_188872963.1">
    <property type="nucleotide sequence ID" value="NZ_BMOO01000006.1"/>
</dbReference>
<protein>
    <recommendedName>
        <fullName evidence="2">Restriction endonuclease type IV Mrr domain-containing protein</fullName>
    </recommendedName>
</protein>
<reference evidence="3" key="2">
    <citation type="submission" date="2020-09" db="EMBL/GenBank/DDBJ databases">
        <authorList>
            <person name="Sun Q."/>
            <person name="Ohkuma M."/>
        </authorList>
    </citation>
    <scope>NUCLEOTIDE SEQUENCE</scope>
    <source>
        <strain evidence="3">JCM 16108</strain>
    </source>
</reference>
<dbReference type="EMBL" id="BMOO01000006">
    <property type="protein sequence ID" value="GGM74197.1"/>
    <property type="molecule type" value="Genomic_DNA"/>
</dbReference>
<dbReference type="OrthoDB" id="141004at2157"/>
<reference evidence="3" key="1">
    <citation type="journal article" date="2014" name="Int. J. Syst. Evol. Microbiol.">
        <title>Complete genome sequence of Corynebacterium casei LMG S-19264T (=DSM 44701T), isolated from a smear-ripened cheese.</title>
        <authorList>
            <consortium name="US DOE Joint Genome Institute (JGI-PGF)"/>
            <person name="Walter F."/>
            <person name="Albersmeier A."/>
            <person name="Kalinowski J."/>
            <person name="Ruckert C."/>
        </authorList>
    </citation>
    <scope>NUCLEOTIDE SEQUENCE</scope>
    <source>
        <strain evidence="3">JCM 16108</strain>
    </source>
</reference>
<dbReference type="PANTHER" id="PTHR30015:SF7">
    <property type="entry name" value="TYPE IV METHYL-DIRECTED RESTRICTION ENZYME ECOKMRR"/>
    <property type="match status" value="1"/>
</dbReference>
<gene>
    <name evidence="3" type="ORF">GCM10009017_25230</name>
    <name evidence="4" type="ORF">J2752_002611</name>
</gene>
<dbReference type="PANTHER" id="PTHR30015">
    <property type="entry name" value="MRR RESTRICTION SYSTEM PROTEIN"/>
    <property type="match status" value="1"/>
</dbReference>
<feature type="region of interest" description="Disordered" evidence="1">
    <location>
        <begin position="143"/>
        <end position="190"/>
    </location>
</feature>
<evidence type="ECO:0000313" key="5">
    <source>
        <dbReference type="Proteomes" id="UP000614609"/>
    </source>
</evidence>
<accession>A0A830G400</accession>
<dbReference type="GO" id="GO:0009307">
    <property type="term" value="P:DNA restriction-modification system"/>
    <property type="evidence" value="ECO:0007669"/>
    <property type="project" value="InterPro"/>
</dbReference>
<feature type="compositionally biased region" description="Low complexity" evidence="1">
    <location>
        <begin position="153"/>
        <end position="162"/>
    </location>
</feature>
<dbReference type="EMBL" id="JAGGKO010000005">
    <property type="protein sequence ID" value="MBP1955682.1"/>
    <property type="molecule type" value="Genomic_DNA"/>
</dbReference>
<dbReference type="AlphaFoldDB" id="A0A830G400"/>
<dbReference type="GO" id="GO:0015666">
    <property type="term" value="F:restriction endodeoxyribonuclease activity"/>
    <property type="evidence" value="ECO:0007669"/>
    <property type="project" value="TreeGrafter"/>
</dbReference>
<feature type="compositionally biased region" description="Acidic residues" evidence="1">
    <location>
        <begin position="163"/>
        <end position="174"/>
    </location>
</feature>
<dbReference type="Proteomes" id="UP000614609">
    <property type="component" value="Unassembled WGS sequence"/>
</dbReference>
<reference evidence="4" key="3">
    <citation type="submission" date="2021-03" db="EMBL/GenBank/DDBJ databases">
        <title>Genomic Encyclopedia of Type Strains, Phase IV (KMG-IV): sequencing the most valuable type-strain genomes for metagenomic binning, comparative biology and taxonomic classification.</title>
        <authorList>
            <person name="Goeker M."/>
        </authorList>
    </citation>
    <scope>NUCLEOTIDE SEQUENCE</scope>
    <source>
        <strain evidence="4">DSM 22443</strain>
    </source>
</reference>
<proteinExistence type="predicted"/>
<sequence>MHCRVGEVRSQLLEKSPTEFETFVATLWENQGWVTSVTTASNDAGVDIIAERSGLHDEKAAIQAKKYAVSNKIGRPDIQQYDTLRRQDPDVDFVIIVTTSGFTQQAEQLASQLNVKLVNGEALAEAALDSLAESQLATLLGTAPQDDNTESTPEQGGSSSPTEPEEQPDPEELSASELADSLSSELTEDDLTEKEAQLANLYEWYWDQRNTDFNGNAGSSLVFEFDAVDNLEVYQFLVGLHSIEFTDTKRAREARKTAQQYNWDIDNWEPNRRAGALLNLKPNGNIGEKFDPAFEARFTRIVFEGFLDTDLHTVRLIKQNPFDGKTEARTLNLSEFE</sequence>
<dbReference type="InterPro" id="IPR052906">
    <property type="entry name" value="Type_IV_Methyl-Rstrct_Enzyme"/>
</dbReference>
<dbReference type="InterPro" id="IPR011856">
    <property type="entry name" value="tRNA_endonuc-like_dom_sf"/>
</dbReference>
<evidence type="ECO:0000256" key="1">
    <source>
        <dbReference type="SAM" id="MobiDB-lite"/>
    </source>
</evidence>
<dbReference type="SUPFAM" id="SSF52980">
    <property type="entry name" value="Restriction endonuclease-like"/>
    <property type="match status" value="1"/>
</dbReference>
<keyword evidence="5" id="KW-1185">Reference proteome</keyword>
<dbReference type="InterPro" id="IPR007560">
    <property type="entry name" value="Restrct_endonuc_IV_Mrr"/>
</dbReference>
<name>A0A830G400_9EURY</name>
<dbReference type="GO" id="GO:0003677">
    <property type="term" value="F:DNA binding"/>
    <property type="evidence" value="ECO:0007669"/>
    <property type="project" value="InterPro"/>
</dbReference>
<comment type="caution">
    <text evidence="3">The sequence shown here is derived from an EMBL/GenBank/DDBJ whole genome shotgun (WGS) entry which is preliminary data.</text>
</comment>
<evidence type="ECO:0000313" key="4">
    <source>
        <dbReference type="EMBL" id="MBP1955682.1"/>
    </source>
</evidence>
<dbReference type="Pfam" id="PF04471">
    <property type="entry name" value="Mrr_cat"/>
    <property type="match status" value="1"/>
</dbReference>
<evidence type="ECO:0000259" key="2">
    <source>
        <dbReference type="Pfam" id="PF04471"/>
    </source>
</evidence>
<dbReference type="InterPro" id="IPR011335">
    <property type="entry name" value="Restrct_endonuc-II-like"/>
</dbReference>
<organism evidence="3 5">
    <name type="scientific">Halarchaeum rubridurum</name>
    <dbReference type="NCBI Taxonomy" id="489911"/>
    <lineage>
        <taxon>Archaea</taxon>
        <taxon>Methanobacteriati</taxon>
        <taxon>Methanobacteriota</taxon>
        <taxon>Stenosarchaea group</taxon>
        <taxon>Halobacteria</taxon>
        <taxon>Halobacteriales</taxon>
        <taxon>Halobacteriaceae</taxon>
    </lineage>
</organism>
<dbReference type="Proteomes" id="UP000765891">
    <property type="component" value="Unassembled WGS sequence"/>
</dbReference>
<feature type="compositionally biased region" description="Low complexity" evidence="1">
    <location>
        <begin position="175"/>
        <end position="185"/>
    </location>
</feature>
<dbReference type="Gene3D" id="3.40.1350.10">
    <property type="match status" value="1"/>
</dbReference>